<gene>
    <name evidence="2" type="ORF">HMPREF9304_13915</name>
</gene>
<dbReference type="PROSITE" id="PS51257">
    <property type="entry name" value="PROKAR_LIPOPROTEIN"/>
    <property type="match status" value="1"/>
</dbReference>
<feature type="signal peptide" evidence="1">
    <location>
        <begin position="1"/>
        <end position="23"/>
    </location>
</feature>
<accession>A0A098YM45</accession>
<dbReference type="OrthoDB" id="1078253at2"/>
<dbReference type="EMBL" id="JRPQ01000277">
    <property type="protein sequence ID" value="KGI20825.1"/>
    <property type="molecule type" value="Genomic_DNA"/>
</dbReference>
<sequence>MKKITQLLPIALMALFSFGFVSCTVDDDYYYDDDYDTEYVDLTHMAQTLRGHWTGKTAARFYNAQQHLLEEVYDTDIEFDQYDSNSLSGRGRQLDYFRGELVYDRVFSWRIDRSTGDIIMTYNGENGENFQMVIDYDDLNLTDRSFSGVQRGNRETDEFAYNRYTYAKKVSFSMD</sequence>
<evidence type="ECO:0000256" key="1">
    <source>
        <dbReference type="SAM" id="SignalP"/>
    </source>
</evidence>
<proteinExistence type="predicted"/>
<dbReference type="Proteomes" id="UP000029723">
    <property type="component" value="Unassembled WGS sequence"/>
</dbReference>
<comment type="caution">
    <text evidence="2">The sequence shown here is derived from an EMBL/GenBank/DDBJ whole genome shotgun (WGS) entry which is preliminary data.</text>
</comment>
<evidence type="ECO:0000313" key="2">
    <source>
        <dbReference type="EMBL" id="KGI20825.1"/>
    </source>
</evidence>
<evidence type="ECO:0008006" key="4">
    <source>
        <dbReference type="Google" id="ProtNLM"/>
    </source>
</evidence>
<feature type="chain" id="PRO_5001942604" description="Lipocalin-like domain-containing protein" evidence="1">
    <location>
        <begin position="24"/>
        <end position="175"/>
    </location>
</feature>
<name>A0A098YM45_9BACT</name>
<protein>
    <recommendedName>
        <fullName evidence="4">Lipocalin-like domain-containing protein</fullName>
    </recommendedName>
</protein>
<dbReference type="RefSeq" id="WP_036929924.1">
    <property type="nucleotide sequence ID" value="NZ_JRPQ01000277.1"/>
</dbReference>
<keyword evidence="1" id="KW-0732">Signal</keyword>
<reference evidence="2 3" key="1">
    <citation type="submission" date="2014-07" db="EMBL/GenBank/DDBJ databases">
        <authorList>
            <person name="McCorrison J."/>
            <person name="Sanka R."/>
            <person name="Torralba M."/>
            <person name="Gillis M."/>
            <person name="Haft D.H."/>
            <person name="Methe B."/>
            <person name="Sutton G."/>
            <person name="Nelson K.E."/>
        </authorList>
    </citation>
    <scope>NUCLEOTIDE SEQUENCE [LARGE SCALE GENOMIC DNA]</scope>
    <source>
        <strain evidence="2 3">S9-PR14</strain>
    </source>
</reference>
<evidence type="ECO:0000313" key="3">
    <source>
        <dbReference type="Proteomes" id="UP000029723"/>
    </source>
</evidence>
<organism evidence="2 3">
    <name type="scientific">Hoylesella timonensis S9-PR14</name>
    <dbReference type="NCBI Taxonomy" id="1401062"/>
    <lineage>
        <taxon>Bacteria</taxon>
        <taxon>Pseudomonadati</taxon>
        <taxon>Bacteroidota</taxon>
        <taxon>Bacteroidia</taxon>
        <taxon>Bacteroidales</taxon>
        <taxon>Prevotellaceae</taxon>
        <taxon>Hoylesella</taxon>
    </lineage>
</organism>
<dbReference type="AlphaFoldDB" id="A0A098YM45"/>